<evidence type="ECO:0000313" key="3">
    <source>
        <dbReference type="Proteomes" id="UP000034504"/>
    </source>
</evidence>
<sequence>MSNLSDYSDFFLFLGGFLIIGGIIYLLFRRSLQNIFISEEELSKLNTSKELPDIKVPFYASPKNNALLLGIIIGGFLFNQFLMWRMGSSGILNGQVISFGKKLFPISIELTKK</sequence>
<feature type="transmembrane region" description="Helical" evidence="1">
    <location>
        <begin position="7"/>
        <end position="28"/>
    </location>
</feature>
<gene>
    <name evidence="2" type="ORF">UW82_C0028G0005</name>
</gene>
<organism evidence="2 3">
    <name type="scientific">candidate division WWE3 bacterium GW2011_GWC2_44_9</name>
    <dbReference type="NCBI Taxonomy" id="1619125"/>
    <lineage>
        <taxon>Bacteria</taxon>
        <taxon>Katanobacteria</taxon>
    </lineage>
</organism>
<protein>
    <submittedName>
        <fullName evidence="2">Uncharacterized protein</fullName>
    </submittedName>
</protein>
<evidence type="ECO:0000313" key="2">
    <source>
        <dbReference type="EMBL" id="KKT84040.1"/>
    </source>
</evidence>
<feature type="transmembrane region" description="Helical" evidence="1">
    <location>
        <begin position="66"/>
        <end position="84"/>
    </location>
</feature>
<evidence type="ECO:0000256" key="1">
    <source>
        <dbReference type="SAM" id="Phobius"/>
    </source>
</evidence>
<accession>A0A0G1KKM3</accession>
<keyword evidence="1" id="KW-0472">Membrane</keyword>
<keyword evidence="1" id="KW-0812">Transmembrane</keyword>
<keyword evidence="1" id="KW-1133">Transmembrane helix</keyword>
<dbReference type="EMBL" id="LCJU01000028">
    <property type="protein sequence ID" value="KKT84040.1"/>
    <property type="molecule type" value="Genomic_DNA"/>
</dbReference>
<name>A0A0G1KKM3_UNCKA</name>
<dbReference type="AlphaFoldDB" id="A0A0G1KKM3"/>
<proteinExistence type="predicted"/>
<dbReference type="Proteomes" id="UP000034504">
    <property type="component" value="Unassembled WGS sequence"/>
</dbReference>
<reference evidence="2 3" key="1">
    <citation type="journal article" date="2015" name="Nature">
        <title>rRNA introns, odd ribosomes, and small enigmatic genomes across a large radiation of phyla.</title>
        <authorList>
            <person name="Brown C.T."/>
            <person name="Hug L.A."/>
            <person name="Thomas B.C."/>
            <person name="Sharon I."/>
            <person name="Castelle C.J."/>
            <person name="Singh A."/>
            <person name="Wilkins M.J."/>
            <person name="Williams K.H."/>
            <person name="Banfield J.F."/>
        </authorList>
    </citation>
    <scope>NUCLEOTIDE SEQUENCE [LARGE SCALE GENOMIC DNA]</scope>
</reference>
<comment type="caution">
    <text evidence="2">The sequence shown here is derived from an EMBL/GenBank/DDBJ whole genome shotgun (WGS) entry which is preliminary data.</text>
</comment>